<keyword evidence="2" id="KW-1185">Reference proteome</keyword>
<dbReference type="RefSeq" id="WP_203809782.1">
    <property type="nucleotide sequence ID" value="NZ_BOMY01000034.1"/>
</dbReference>
<sequence>MAEVSLGAGQVAVALEQDPEVVMGVRVADLCAGAQGRVEALVPSPAGQYRRGQLVARRIGAFECFAGSDIRLSRWRSRRWLRGR</sequence>
<reference evidence="1" key="1">
    <citation type="submission" date="2021-01" db="EMBL/GenBank/DDBJ databases">
        <title>Whole genome shotgun sequence of Actinoplanes tereljensis NBRC 105297.</title>
        <authorList>
            <person name="Komaki H."/>
            <person name="Tamura T."/>
        </authorList>
    </citation>
    <scope>NUCLEOTIDE SEQUENCE</scope>
    <source>
        <strain evidence="1">NBRC 105297</strain>
    </source>
</reference>
<evidence type="ECO:0000313" key="1">
    <source>
        <dbReference type="EMBL" id="GIF22352.1"/>
    </source>
</evidence>
<accession>A0A919NR88</accession>
<comment type="caution">
    <text evidence="1">The sequence shown here is derived from an EMBL/GenBank/DDBJ whole genome shotgun (WGS) entry which is preliminary data.</text>
</comment>
<dbReference type="AlphaFoldDB" id="A0A919NR88"/>
<dbReference type="Proteomes" id="UP000623608">
    <property type="component" value="Unassembled WGS sequence"/>
</dbReference>
<proteinExistence type="predicted"/>
<organism evidence="1 2">
    <name type="scientific">Paractinoplanes tereljensis</name>
    <dbReference type="NCBI Taxonomy" id="571912"/>
    <lineage>
        <taxon>Bacteria</taxon>
        <taxon>Bacillati</taxon>
        <taxon>Actinomycetota</taxon>
        <taxon>Actinomycetes</taxon>
        <taxon>Micromonosporales</taxon>
        <taxon>Micromonosporaceae</taxon>
        <taxon>Paractinoplanes</taxon>
    </lineage>
</organism>
<evidence type="ECO:0000313" key="2">
    <source>
        <dbReference type="Proteomes" id="UP000623608"/>
    </source>
</evidence>
<name>A0A919NR88_9ACTN</name>
<gene>
    <name evidence="1" type="ORF">Ate02nite_50820</name>
</gene>
<protein>
    <submittedName>
        <fullName evidence="1">Uncharacterized protein</fullName>
    </submittedName>
</protein>
<dbReference type="EMBL" id="BOMY01000034">
    <property type="protein sequence ID" value="GIF22352.1"/>
    <property type="molecule type" value="Genomic_DNA"/>
</dbReference>